<dbReference type="PANTHER" id="PTHR12461">
    <property type="entry name" value="HYPOXIA-INDUCIBLE FACTOR 1 ALPHA INHIBITOR-RELATED"/>
    <property type="match status" value="1"/>
</dbReference>
<dbReference type="Pfam" id="PF13621">
    <property type="entry name" value="Cupin_8"/>
    <property type="match status" value="1"/>
</dbReference>
<dbReference type="PANTHER" id="PTHR12461:SF105">
    <property type="entry name" value="HYPOXIA-INDUCIBLE FACTOR 1-ALPHA INHIBITOR"/>
    <property type="match status" value="1"/>
</dbReference>
<feature type="domain" description="JmjC" evidence="1">
    <location>
        <begin position="229"/>
        <end position="377"/>
    </location>
</feature>
<accession>A0AAD5TZ53</accession>
<evidence type="ECO:0000313" key="3">
    <source>
        <dbReference type="Proteomes" id="UP001211065"/>
    </source>
</evidence>
<gene>
    <name evidence="2" type="primary">KDM8</name>
    <name evidence="2" type="ORF">HK099_005389</name>
</gene>
<dbReference type="InterPro" id="IPR041667">
    <property type="entry name" value="Cupin_8"/>
</dbReference>
<protein>
    <submittedName>
        <fullName evidence="2">Lysine-specific demethylase 8</fullName>
    </submittedName>
</protein>
<dbReference type="EMBL" id="JADGJW010000416">
    <property type="protein sequence ID" value="KAJ3217644.1"/>
    <property type="molecule type" value="Genomic_DNA"/>
</dbReference>
<dbReference type="SUPFAM" id="SSF51197">
    <property type="entry name" value="Clavaminate synthase-like"/>
    <property type="match status" value="1"/>
</dbReference>
<evidence type="ECO:0000313" key="2">
    <source>
        <dbReference type="EMBL" id="KAJ3217644.1"/>
    </source>
</evidence>
<dbReference type="Proteomes" id="UP001211065">
    <property type="component" value="Unassembled WGS sequence"/>
</dbReference>
<comment type="caution">
    <text evidence="2">The sequence shown here is derived from an EMBL/GenBank/DDBJ whole genome shotgun (WGS) entry which is preliminary data.</text>
</comment>
<name>A0AAD5TZ53_9FUNG</name>
<organism evidence="2 3">
    <name type="scientific">Clydaea vesicula</name>
    <dbReference type="NCBI Taxonomy" id="447962"/>
    <lineage>
        <taxon>Eukaryota</taxon>
        <taxon>Fungi</taxon>
        <taxon>Fungi incertae sedis</taxon>
        <taxon>Chytridiomycota</taxon>
        <taxon>Chytridiomycota incertae sedis</taxon>
        <taxon>Chytridiomycetes</taxon>
        <taxon>Lobulomycetales</taxon>
        <taxon>Lobulomycetaceae</taxon>
        <taxon>Clydaea</taxon>
    </lineage>
</organism>
<keyword evidence="3" id="KW-1185">Reference proteome</keyword>
<dbReference type="AlphaFoldDB" id="A0AAD5TZ53"/>
<sequence>MKKCSGSYIRACFIKSLYWICLSENGNTNWTLPVQDGLSGDLELQCLRLAIKELDLSILISGSPLLKFETHDLIHKLEQLIEKKEGLRSLNKNSVKNIFSELINKKIGNFDILKNKKNLKFPLQKEKIALSLEQFCFRVKMVEPVFIETFLKPIWNPKIFKIDNLLNKIGLDRTLTIEIGKQYTDEKNWTQKLMSFNEFLMKYMLPNENLKMEFKENSIFGNLQDSRTGYLAQYDLFEQIPALKEDFNIPDYCYCNDVSDQEEDDVLLNAWIGPEGTVSPLHTDPYHNIFTQVIGFKYIRLYHPNQSHLLYPFDSNSMLKNTSQVDILHPDLLSFPLFNKAKYVELTIGPGDMLYIPKGYWHFVKSLTPSFSISFWF</sequence>
<reference evidence="2" key="1">
    <citation type="submission" date="2020-05" db="EMBL/GenBank/DDBJ databases">
        <title>Phylogenomic resolution of chytrid fungi.</title>
        <authorList>
            <person name="Stajich J.E."/>
            <person name="Amses K."/>
            <person name="Simmons R."/>
            <person name="Seto K."/>
            <person name="Myers J."/>
            <person name="Bonds A."/>
            <person name="Quandt C.A."/>
            <person name="Barry K."/>
            <person name="Liu P."/>
            <person name="Grigoriev I."/>
            <person name="Longcore J.E."/>
            <person name="James T.Y."/>
        </authorList>
    </citation>
    <scope>NUCLEOTIDE SEQUENCE</scope>
    <source>
        <strain evidence="2">JEL0476</strain>
    </source>
</reference>
<dbReference type="SMART" id="SM00558">
    <property type="entry name" value="JmjC"/>
    <property type="match status" value="1"/>
</dbReference>
<dbReference type="PROSITE" id="PS51184">
    <property type="entry name" value="JMJC"/>
    <property type="match status" value="1"/>
</dbReference>
<dbReference type="InterPro" id="IPR003347">
    <property type="entry name" value="JmjC_dom"/>
</dbReference>
<evidence type="ECO:0000259" key="1">
    <source>
        <dbReference type="PROSITE" id="PS51184"/>
    </source>
</evidence>
<proteinExistence type="predicted"/>
<dbReference type="Gene3D" id="2.60.120.650">
    <property type="entry name" value="Cupin"/>
    <property type="match status" value="1"/>
</dbReference>